<dbReference type="Proteomes" id="UP000606730">
    <property type="component" value="Unassembled WGS sequence"/>
</dbReference>
<gene>
    <name evidence="2" type="ORF">GCM10011517_20950</name>
</gene>
<evidence type="ECO:0000313" key="2">
    <source>
        <dbReference type="EMBL" id="GGE52968.1"/>
    </source>
</evidence>
<dbReference type="EMBL" id="BMKN01000002">
    <property type="protein sequence ID" value="GGE52968.1"/>
    <property type="molecule type" value="Genomic_DNA"/>
</dbReference>
<organism evidence="2 3">
    <name type="scientific">Actibacterium pelagium</name>
    <dbReference type="NCBI Taxonomy" id="2029103"/>
    <lineage>
        <taxon>Bacteria</taxon>
        <taxon>Pseudomonadati</taxon>
        <taxon>Pseudomonadota</taxon>
        <taxon>Alphaproteobacteria</taxon>
        <taxon>Rhodobacterales</taxon>
        <taxon>Roseobacteraceae</taxon>
        <taxon>Actibacterium</taxon>
    </lineage>
</organism>
<dbReference type="RefSeq" id="WP_095594029.1">
    <property type="nucleotide sequence ID" value="NZ_BMKN01000002.1"/>
</dbReference>
<name>A0A917EJX7_9RHOB</name>
<keyword evidence="3" id="KW-1185">Reference proteome</keyword>
<reference evidence="2" key="1">
    <citation type="journal article" date="2014" name="Int. J. Syst. Evol. Microbiol.">
        <title>Complete genome sequence of Corynebacterium casei LMG S-19264T (=DSM 44701T), isolated from a smear-ripened cheese.</title>
        <authorList>
            <consortium name="US DOE Joint Genome Institute (JGI-PGF)"/>
            <person name="Walter F."/>
            <person name="Albersmeier A."/>
            <person name="Kalinowski J."/>
            <person name="Ruckert C."/>
        </authorList>
    </citation>
    <scope>NUCLEOTIDE SEQUENCE</scope>
    <source>
        <strain evidence="2">CGMCC 1.16012</strain>
    </source>
</reference>
<keyword evidence="1" id="KW-0812">Transmembrane</keyword>
<comment type="caution">
    <text evidence="2">The sequence shown here is derived from an EMBL/GenBank/DDBJ whole genome shotgun (WGS) entry which is preliminary data.</text>
</comment>
<proteinExistence type="predicted"/>
<dbReference type="AlphaFoldDB" id="A0A917EJX7"/>
<protein>
    <submittedName>
        <fullName evidence="2">Uncharacterized protein</fullName>
    </submittedName>
</protein>
<evidence type="ECO:0000256" key="1">
    <source>
        <dbReference type="SAM" id="Phobius"/>
    </source>
</evidence>
<sequence>MTKTFLRFQLVNLLVSLVVWLAFPISVGGVDLTAPMFIAKIIALIWFNRFPRSSDLASIAFFALACVEVYLMFIYGNFSIYTFLLHRFA</sequence>
<keyword evidence="1" id="KW-0472">Membrane</keyword>
<keyword evidence="1" id="KW-1133">Transmembrane helix</keyword>
<feature type="transmembrane region" description="Helical" evidence="1">
    <location>
        <begin position="59"/>
        <end position="84"/>
    </location>
</feature>
<accession>A0A917EJX7</accession>
<evidence type="ECO:0000313" key="3">
    <source>
        <dbReference type="Proteomes" id="UP000606730"/>
    </source>
</evidence>
<reference evidence="2" key="2">
    <citation type="submission" date="2020-09" db="EMBL/GenBank/DDBJ databases">
        <authorList>
            <person name="Sun Q."/>
            <person name="Zhou Y."/>
        </authorList>
    </citation>
    <scope>NUCLEOTIDE SEQUENCE</scope>
    <source>
        <strain evidence="2">CGMCC 1.16012</strain>
    </source>
</reference>
<feature type="transmembrane region" description="Helical" evidence="1">
    <location>
        <begin position="29"/>
        <end position="47"/>
    </location>
</feature>